<dbReference type="AlphaFoldDB" id="A0A8H3LAD9"/>
<dbReference type="EMBL" id="BLAL01000081">
    <property type="protein sequence ID" value="GES84627.1"/>
    <property type="molecule type" value="Genomic_DNA"/>
</dbReference>
<accession>A0A8H3LAD9</accession>
<evidence type="ECO:0000313" key="2">
    <source>
        <dbReference type="Proteomes" id="UP000615446"/>
    </source>
</evidence>
<organism evidence="1 2">
    <name type="scientific">Rhizophagus clarus</name>
    <dbReference type="NCBI Taxonomy" id="94130"/>
    <lineage>
        <taxon>Eukaryota</taxon>
        <taxon>Fungi</taxon>
        <taxon>Fungi incertae sedis</taxon>
        <taxon>Mucoromycota</taxon>
        <taxon>Glomeromycotina</taxon>
        <taxon>Glomeromycetes</taxon>
        <taxon>Glomerales</taxon>
        <taxon>Glomeraceae</taxon>
        <taxon>Rhizophagus</taxon>
    </lineage>
</organism>
<dbReference type="Proteomes" id="UP000615446">
    <property type="component" value="Unassembled WGS sequence"/>
</dbReference>
<evidence type="ECO:0000313" key="1">
    <source>
        <dbReference type="EMBL" id="GES84627.1"/>
    </source>
</evidence>
<dbReference type="OrthoDB" id="2430083at2759"/>
<name>A0A8H3LAD9_9GLOM</name>
<reference evidence="1" key="1">
    <citation type="submission" date="2019-10" db="EMBL/GenBank/DDBJ databases">
        <title>Conservation and host-specific expression of non-tandemly repeated heterogenous ribosome RNA gene in arbuscular mycorrhizal fungi.</title>
        <authorList>
            <person name="Maeda T."/>
            <person name="Kobayashi Y."/>
            <person name="Nakagawa T."/>
            <person name="Ezawa T."/>
            <person name="Yamaguchi K."/>
            <person name="Bino T."/>
            <person name="Nishimoto Y."/>
            <person name="Shigenobu S."/>
            <person name="Kawaguchi M."/>
        </authorList>
    </citation>
    <scope>NUCLEOTIDE SEQUENCE</scope>
    <source>
        <strain evidence="1">HR1</strain>
    </source>
</reference>
<gene>
    <name evidence="1" type="ORF">RCL2_001174000</name>
</gene>
<proteinExistence type="predicted"/>
<protein>
    <submittedName>
        <fullName evidence="1">Uncharacterized protein</fullName>
    </submittedName>
</protein>
<comment type="caution">
    <text evidence="1">The sequence shown here is derived from an EMBL/GenBank/DDBJ whole genome shotgun (WGS) entry which is preliminary data.</text>
</comment>
<sequence>MYMGLQPPLPKDSPDDFVADYKMRILPKSAQKTKAEFFGKHGWTLHTILVFTKKNNCKKIDIRAYDHWLTDTKQDAWFTALSFEAIFKIIKYKSKWIRIISDNRAYYHSSELMAIIAHWNECYDIHDGKDIVEAAKHLSGTSLPNLEPN</sequence>